<dbReference type="Proteomes" id="UP001224359">
    <property type="component" value="Unassembled WGS sequence"/>
</dbReference>
<comment type="caution">
    <text evidence="2">The sequence shown here is derived from an EMBL/GenBank/DDBJ whole genome shotgun (WGS) entry which is preliminary data.</text>
</comment>
<keyword evidence="3" id="KW-1185">Reference proteome</keyword>
<evidence type="ECO:0000313" key="3">
    <source>
        <dbReference type="Proteomes" id="UP001224359"/>
    </source>
</evidence>
<feature type="compositionally biased region" description="Polar residues" evidence="1">
    <location>
        <begin position="33"/>
        <end position="42"/>
    </location>
</feature>
<accession>A0ABT9VIQ6</accession>
<dbReference type="EMBL" id="JAUSTQ010000020">
    <property type="protein sequence ID" value="MDQ0160856.1"/>
    <property type="molecule type" value="Genomic_DNA"/>
</dbReference>
<evidence type="ECO:0008006" key="4">
    <source>
        <dbReference type="Google" id="ProtNLM"/>
    </source>
</evidence>
<evidence type="ECO:0000313" key="2">
    <source>
        <dbReference type="EMBL" id="MDQ0160856.1"/>
    </source>
</evidence>
<dbReference type="RefSeq" id="WP_306978395.1">
    <property type="nucleotide sequence ID" value="NZ_JAUSTQ010000020.1"/>
</dbReference>
<reference evidence="2 3" key="1">
    <citation type="submission" date="2023-07" db="EMBL/GenBank/DDBJ databases">
        <title>Genomic Encyclopedia of Type Strains, Phase IV (KMG-IV): sequencing the most valuable type-strain genomes for metagenomic binning, comparative biology and taxonomic classification.</title>
        <authorList>
            <person name="Goeker M."/>
        </authorList>
    </citation>
    <scope>NUCLEOTIDE SEQUENCE [LARGE SCALE GENOMIC DNA]</scope>
    <source>
        <strain evidence="2 3">DSM 16460</strain>
    </source>
</reference>
<gene>
    <name evidence="2" type="ORF">J2S77_002863</name>
</gene>
<protein>
    <recommendedName>
        <fullName evidence="4">DUF3993 domain-containing protein</fullName>
    </recommendedName>
</protein>
<feature type="region of interest" description="Disordered" evidence="1">
    <location>
        <begin position="33"/>
        <end position="62"/>
    </location>
</feature>
<sequence length="187" mass="21602">MKRSFVGLAVVSIGLLVLIPFSYTQLNAAPSQYQSSEQSNMNFEDRERSEVNLANKENPQLSEGEVVQATKSFMDQLLQDTNSQHEVENYDSMKAYKDSFSDLAETKVVDKFVDRYYEERDGNLYIIPTETPPWFQVGEDFEQETTEDGNILITQTNQTELDGEYTIKFELQLKDNGQPYIMDIQYE</sequence>
<evidence type="ECO:0000256" key="1">
    <source>
        <dbReference type="SAM" id="MobiDB-lite"/>
    </source>
</evidence>
<organism evidence="2 3">
    <name type="scientific">Alkalibacillus salilacus</name>
    <dbReference type="NCBI Taxonomy" id="284582"/>
    <lineage>
        <taxon>Bacteria</taxon>
        <taxon>Bacillati</taxon>
        <taxon>Bacillota</taxon>
        <taxon>Bacilli</taxon>
        <taxon>Bacillales</taxon>
        <taxon>Bacillaceae</taxon>
        <taxon>Alkalibacillus</taxon>
    </lineage>
</organism>
<proteinExistence type="predicted"/>
<name>A0ABT9VIQ6_9BACI</name>